<dbReference type="InterPro" id="IPR058488">
    <property type="entry name" value="DUF8175"/>
</dbReference>
<evidence type="ECO:0000256" key="1">
    <source>
        <dbReference type="SAM" id="MobiDB-lite"/>
    </source>
</evidence>
<dbReference type="EMBL" id="FOJN01000003">
    <property type="protein sequence ID" value="SFA45391.1"/>
    <property type="molecule type" value="Genomic_DNA"/>
</dbReference>
<evidence type="ECO:0000256" key="2">
    <source>
        <dbReference type="SAM" id="SignalP"/>
    </source>
</evidence>
<reference evidence="4 5" key="1">
    <citation type="submission" date="2016-10" db="EMBL/GenBank/DDBJ databases">
        <authorList>
            <person name="de Groot N.N."/>
        </authorList>
    </citation>
    <scope>NUCLEOTIDE SEQUENCE [LARGE SCALE GENOMIC DNA]</scope>
    <source>
        <strain evidence="4 5">DSM 44908</strain>
    </source>
</reference>
<dbReference type="PROSITE" id="PS51257">
    <property type="entry name" value="PROKAR_LIPOPROTEIN"/>
    <property type="match status" value="1"/>
</dbReference>
<dbReference type="AlphaFoldDB" id="A0A1I0T0X2"/>
<feature type="region of interest" description="Disordered" evidence="1">
    <location>
        <begin position="183"/>
        <end position="223"/>
    </location>
</feature>
<dbReference type="RefSeq" id="WP_074921922.1">
    <property type="nucleotide sequence ID" value="NZ_FOJN01000003.1"/>
</dbReference>
<feature type="signal peptide" evidence="2">
    <location>
        <begin position="1"/>
        <end position="21"/>
    </location>
</feature>
<proteinExistence type="predicted"/>
<gene>
    <name evidence="4" type="ORF">SAMN05444374_103264</name>
</gene>
<feature type="chain" id="PRO_5038654520" description="DUF8175 domain-containing protein" evidence="2">
    <location>
        <begin position="22"/>
        <end position="223"/>
    </location>
</feature>
<evidence type="ECO:0000259" key="3">
    <source>
        <dbReference type="Pfam" id="PF26526"/>
    </source>
</evidence>
<dbReference type="Pfam" id="PF26526">
    <property type="entry name" value="DUF8175"/>
    <property type="match status" value="1"/>
</dbReference>
<evidence type="ECO:0000313" key="4">
    <source>
        <dbReference type="EMBL" id="SFA45391.1"/>
    </source>
</evidence>
<dbReference type="OrthoDB" id="4426844at2"/>
<feature type="domain" description="DUF8175" evidence="3">
    <location>
        <begin position="29"/>
        <end position="218"/>
    </location>
</feature>
<name>A0A1I0T0X2_9NOCA</name>
<organism evidence="4 5">
    <name type="scientific">Rhodococcoides kroppenstedtii</name>
    <dbReference type="NCBI Taxonomy" id="293050"/>
    <lineage>
        <taxon>Bacteria</taxon>
        <taxon>Bacillati</taxon>
        <taxon>Actinomycetota</taxon>
        <taxon>Actinomycetes</taxon>
        <taxon>Mycobacteriales</taxon>
        <taxon>Nocardiaceae</taxon>
        <taxon>Rhodococcoides</taxon>
    </lineage>
</organism>
<protein>
    <recommendedName>
        <fullName evidence="3">DUF8175 domain-containing protein</fullName>
    </recommendedName>
</protein>
<accession>A0A1I0T0X2</accession>
<dbReference type="Proteomes" id="UP000182054">
    <property type="component" value="Unassembled WGS sequence"/>
</dbReference>
<keyword evidence="2" id="KW-0732">Signal</keyword>
<dbReference type="GeneID" id="85485109"/>
<evidence type="ECO:0000313" key="5">
    <source>
        <dbReference type="Proteomes" id="UP000182054"/>
    </source>
</evidence>
<sequence>MSTVVRRRLAPAVLAAAVLTAAGCGSGSQNHDPETDGARPVDLSAAPAEVTWRPYQGVQVPYSAADGPTADAYSAAPRGYTDTPQGAVLAAMQGQTRLALAPDGVWTTAAAALLAPGPGRDAYAVARAAASIRTAADPATTAAFTGFRVNAYGDGRAVVDLATTMPGGQVTAVAVTLTRRSGDWQIDLPSPEPDAGADDPTAPAPTDPVPLSSLDGFTAFSAP</sequence>